<reference evidence="2" key="1">
    <citation type="submission" date="2013-07" db="EMBL/GenBank/DDBJ databases">
        <title>The genome of Eucalyptus grandis.</title>
        <authorList>
            <person name="Schmutz J."/>
            <person name="Hayes R."/>
            <person name="Myburg A."/>
            <person name="Tuskan G."/>
            <person name="Grattapaglia D."/>
            <person name="Rokhsar D.S."/>
        </authorList>
    </citation>
    <scope>NUCLEOTIDE SEQUENCE</scope>
    <source>
        <tissue evidence="2">Leaf extractions</tissue>
    </source>
</reference>
<dbReference type="InParanoid" id="A0A058ZZB9"/>
<dbReference type="AlphaFoldDB" id="A0A058ZZB9"/>
<feature type="domain" description="MATH" evidence="1">
    <location>
        <begin position="183"/>
        <end position="305"/>
    </location>
</feature>
<protein>
    <recommendedName>
        <fullName evidence="1">MATH domain-containing protein</fullName>
    </recommendedName>
</protein>
<sequence length="315" mass="35118">MSKRKKEATDSNAAKVGDEHDVLSTEFRDVVPAHFVLKIKSFSLFAKKSIEKYESGEFEAGGYKWKLILYPNGDKNRNGEDHVSVYLAASGTSPFQLGWEIHAVVRLSVYDQTCDRYFTVQGKVARFHALKTEWGVPRYMLLKTFTNPLNGYLVDDTCVFGVEVFVIKSAGVGECLTLKESASYTHEWKISRLSSLGDGSFSDVFSVGGHKWKVCLFPRGNLANRGQSLSMFLVPADVDKLASGQKVNTRFTFRLKDRNNVVRHQEAGTVWLSSSAMGWGWPTFMPLKTVGKCLMDDSCVIEAEVTVLGTVSKLP</sequence>
<evidence type="ECO:0000259" key="1">
    <source>
        <dbReference type="PROSITE" id="PS50144"/>
    </source>
</evidence>
<dbReference type="SUPFAM" id="SSF49599">
    <property type="entry name" value="TRAF domain-like"/>
    <property type="match status" value="2"/>
</dbReference>
<organism evidence="2">
    <name type="scientific">Eucalyptus grandis</name>
    <name type="common">Flooded gum</name>
    <dbReference type="NCBI Taxonomy" id="71139"/>
    <lineage>
        <taxon>Eukaryota</taxon>
        <taxon>Viridiplantae</taxon>
        <taxon>Streptophyta</taxon>
        <taxon>Embryophyta</taxon>
        <taxon>Tracheophyta</taxon>
        <taxon>Spermatophyta</taxon>
        <taxon>Magnoliopsida</taxon>
        <taxon>eudicotyledons</taxon>
        <taxon>Gunneridae</taxon>
        <taxon>Pentapetalae</taxon>
        <taxon>rosids</taxon>
        <taxon>malvids</taxon>
        <taxon>Myrtales</taxon>
        <taxon>Myrtaceae</taxon>
        <taxon>Myrtoideae</taxon>
        <taxon>Eucalypteae</taxon>
        <taxon>Eucalyptus</taxon>
    </lineage>
</organism>
<dbReference type="Gene3D" id="2.60.210.10">
    <property type="entry name" value="Apoptosis, Tumor Necrosis Factor Receptor Associated Protein 2, Chain A"/>
    <property type="match status" value="2"/>
</dbReference>
<dbReference type="CDD" id="cd00121">
    <property type="entry name" value="MATH"/>
    <property type="match status" value="2"/>
</dbReference>
<evidence type="ECO:0000313" key="2">
    <source>
        <dbReference type="EMBL" id="KCW46809.1"/>
    </source>
</evidence>
<dbReference type="Pfam" id="PF22486">
    <property type="entry name" value="MATH_2"/>
    <property type="match status" value="2"/>
</dbReference>
<dbReference type="InterPro" id="IPR002083">
    <property type="entry name" value="MATH/TRAF_dom"/>
</dbReference>
<dbReference type="InterPro" id="IPR008974">
    <property type="entry name" value="TRAF-like"/>
</dbReference>
<dbReference type="PANTHER" id="PTHR46162">
    <property type="entry name" value="TRAF-LIKE FAMILY PROTEIN"/>
    <property type="match status" value="1"/>
</dbReference>
<name>A0A058ZZB9_EUCGR</name>
<dbReference type="PROSITE" id="PS50144">
    <property type="entry name" value="MATH"/>
    <property type="match status" value="2"/>
</dbReference>
<proteinExistence type="predicted"/>
<dbReference type="PANTHER" id="PTHR46162:SF65">
    <property type="entry name" value="F9D12.8 PROTEIN-RELATED"/>
    <property type="match status" value="1"/>
</dbReference>
<dbReference type="OMA" id="IRGEAHY"/>
<dbReference type="Gramene" id="KCW46809">
    <property type="protein sequence ID" value="KCW46809"/>
    <property type="gene ID" value="EUGRSUZ_K00615"/>
</dbReference>
<accession>A0A058ZZB9</accession>
<feature type="domain" description="MATH" evidence="1">
    <location>
        <begin position="32"/>
        <end position="164"/>
    </location>
</feature>
<gene>
    <name evidence="2" type="ORF">EUGRSUZ_K00615</name>
</gene>
<dbReference type="SMART" id="SM00061">
    <property type="entry name" value="MATH"/>
    <property type="match status" value="2"/>
</dbReference>
<dbReference type="EMBL" id="KK198763">
    <property type="protein sequence ID" value="KCW46809.1"/>
    <property type="molecule type" value="Genomic_DNA"/>
</dbReference>